<feature type="non-terminal residue" evidence="3">
    <location>
        <position position="1"/>
    </location>
</feature>
<sequence length="141" mass="15429">GFSPVAPAELPFDVPLTPFTLDLALIVGCFVSVCFVALEPSCWTSLTLLIVYSYLRVSDFTNWNNHYYLNILELALFTITDSEYAPSGPSDDHNHSADLKGRERPEVMDTADSLLSYSSGIQDDDSAFNADGAVGTVPSWQ</sequence>
<dbReference type="EMBL" id="JABANM010035238">
    <property type="protein sequence ID" value="KAF4698336.1"/>
    <property type="molecule type" value="Genomic_DNA"/>
</dbReference>
<evidence type="ECO:0000313" key="3">
    <source>
        <dbReference type="EMBL" id="KAF4698336.1"/>
    </source>
</evidence>
<evidence type="ECO:0000256" key="1">
    <source>
        <dbReference type="SAM" id="MobiDB-lite"/>
    </source>
</evidence>
<proteinExistence type="predicted"/>
<dbReference type="Proteomes" id="UP000574390">
    <property type="component" value="Unassembled WGS sequence"/>
</dbReference>
<evidence type="ECO:0000256" key="2">
    <source>
        <dbReference type="SAM" id="Phobius"/>
    </source>
</evidence>
<protein>
    <submittedName>
        <fullName evidence="3">Uncharacterized protein</fullName>
    </submittedName>
</protein>
<keyword evidence="2" id="KW-0812">Transmembrane</keyword>
<feature type="region of interest" description="Disordered" evidence="1">
    <location>
        <begin position="122"/>
        <end position="141"/>
    </location>
</feature>
<accession>A0A7J6PRL1</accession>
<feature type="transmembrane region" description="Helical" evidence="2">
    <location>
        <begin position="19"/>
        <end position="38"/>
    </location>
</feature>
<feature type="non-terminal residue" evidence="3">
    <location>
        <position position="141"/>
    </location>
</feature>
<name>A0A7J6PRL1_PEROL</name>
<gene>
    <name evidence="3" type="ORF">FOZ62_022628</name>
</gene>
<reference evidence="3 4" key="1">
    <citation type="submission" date="2020-04" db="EMBL/GenBank/DDBJ databases">
        <title>Perkinsus olseni comparative genomics.</title>
        <authorList>
            <person name="Bogema D.R."/>
        </authorList>
    </citation>
    <scope>NUCLEOTIDE SEQUENCE [LARGE SCALE GENOMIC DNA]</scope>
    <source>
        <strain evidence="3">ATCC PRA-205</strain>
    </source>
</reference>
<keyword evidence="2" id="KW-0472">Membrane</keyword>
<dbReference type="AlphaFoldDB" id="A0A7J6PRL1"/>
<organism evidence="3 4">
    <name type="scientific">Perkinsus olseni</name>
    <name type="common">Perkinsus atlanticus</name>
    <dbReference type="NCBI Taxonomy" id="32597"/>
    <lineage>
        <taxon>Eukaryota</taxon>
        <taxon>Sar</taxon>
        <taxon>Alveolata</taxon>
        <taxon>Perkinsozoa</taxon>
        <taxon>Perkinsea</taxon>
        <taxon>Perkinsida</taxon>
        <taxon>Perkinsidae</taxon>
        <taxon>Perkinsus</taxon>
    </lineage>
</organism>
<comment type="caution">
    <text evidence="3">The sequence shown here is derived from an EMBL/GenBank/DDBJ whole genome shotgun (WGS) entry which is preliminary data.</text>
</comment>
<evidence type="ECO:0000313" key="4">
    <source>
        <dbReference type="Proteomes" id="UP000574390"/>
    </source>
</evidence>
<keyword evidence="2" id="KW-1133">Transmembrane helix</keyword>